<proteinExistence type="predicted"/>
<dbReference type="GO" id="GO:0005938">
    <property type="term" value="C:cell cortex"/>
    <property type="evidence" value="ECO:0007669"/>
    <property type="project" value="UniProtKB-ARBA"/>
</dbReference>
<protein>
    <submittedName>
        <fullName evidence="4">Cell division control protein 12</fullName>
    </submittedName>
</protein>
<dbReference type="Pfam" id="PF00735">
    <property type="entry name" value="Septin"/>
    <property type="match status" value="1"/>
</dbReference>
<keyword evidence="5" id="KW-1185">Reference proteome</keyword>
<reference evidence="4 5" key="1">
    <citation type="submission" date="2016-03" db="EMBL/GenBank/DDBJ databases">
        <title>Whole genome sequencing of Grifola frondosa 9006-11.</title>
        <authorList>
            <person name="Min B."/>
            <person name="Park H."/>
            <person name="Kim J.-G."/>
            <person name="Cho H."/>
            <person name="Oh Y.-L."/>
            <person name="Kong W.-S."/>
            <person name="Choi I.-G."/>
        </authorList>
    </citation>
    <scope>NUCLEOTIDE SEQUENCE [LARGE SCALE GENOMIC DNA]</scope>
    <source>
        <strain evidence="4 5">9006-11</strain>
    </source>
</reference>
<dbReference type="GO" id="GO:0032156">
    <property type="term" value="C:septin cytoskeleton"/>
    <property type="evidence" value="ECO:0007669"/>
    <property type="project" value="UniProtKB-ARBA"/>
</dbReference>
<feature type="domain" description="Septin-type G" evidence="3">
    <location>
        <begin position="29"/>
        <end position="214"/>
    </location>
</feature>
<evidence type="ECO:0000259" key="3">
    <source>
        <dbReference type="PROSITE" id="PS51719"/>
    </source>
</evidence>
<dbReference type="GO" id="GO:0005525">
    <property type="term" value="F:GTP binding"/>
    <property type="evidence" value="ECO:0007669"/>
    <property type="project" value="UniProtKB-KW"/>
</dbReference>
<evidence type="ECO:0000256" key="1">
    <source>
        <dbReference type="ARBA" id="ARBA00022741"/>
    </source>
</evidence>
<dbReference type="Gene3D" id="3.40.50.300">
    <property type="entry name" value="P-loop containing nucleotide triphosphate hydrolases"/>
    <property type="match status" value="1"/>
</dbReference>
<keyword evidence="4" id="KW-0131">Cell cycle</keyword>
<dbReference type="InterPro" id="IPR030379">
    <property type="entry name" value="G_SEPTIN_dom"/>
</dbReference>
<organism evidence="4 5">
    <name type="scientific">Grifola frondosa</name>
    <name type="common">Maitake</name>
    <name type="synonym">Polyporus frondosus</name>
    <dbReference type="NCBI Taxonomy" id="5627"/>
    <lineage>
        <taxon>Eukaryota</taxon>
        <taxon>Fungi</taxon>
        <taxon>Dikarya</taxon>
        <taxon>Basidiomycota</taxon>
        <taxon>Agaricomycotina</taxon>
        <taxon>Agaricomycetes</taxon>
        <taxon>Polyporales</taxon>
        <taxon>Grifolaceae</taxon>
        <taxon>Grifola</taxon>
    </lineage>
</organism>
<sequence length="214" mass="24480">MAALAPPPMSDGIGIANLPNQRHKIVAKRGTHFTIMVVGESGLGKTTLVNTLFQTELSSAKNYSRRHQKQLDKLTEVEIIKAELEERQFKTKLTVIDTPGFGDYVNNRDSWSPIVDFIDDQHEAYMRQEQQPERQEKIDLRVHACLYFIRPTGHTLKPLDIEIMKRLGTRVNLIPVVAKADTLTQNDLLTFKQRIRQVIQAQGIRIYQPPIEPE</sequence>
<dbReference type="GO" id="GO:0051301">
    <property type="term" value="P:cell division"/>
    <property type="evidence" value="ECO:0007669"/>
    <property type="project" value="UniProtKB-KW"/>
</dbReference>
<evidence type="ECO:0000256" key="2">
    <source>
        <dbReference type="ARBA" id="ARBA00023134"/>
    </source>
</evidence>
<dbReference type="STRING" id="5627.A0A1C7M8K2"/>
<keyword evidence="4" id="KW-0132">Cell division</keyword>
<dbReference type="InterPro" id="IPR027417">
    <property type="entry name" value="P-loop_NTPase"/>
</dbReference>
<comment type="caution">
    <text evidence="4">The sequence shown here is derived from an EMBL/GenBank/DDBJ whole genome shotgun (WGS) entry which is preliminary data.</text>
</comment>
<dbReference type="SUPFAM" id="SSF52540">
    <property type="entry name" value="P-loop containing nucleoside triphosphate hydrolases"/>
    <property type="match status" value="1"/>
</dbReference>
<name>A0A1C7M8K2_GRIFR</name>
<dbReference type="PANTHER" id="PTHR18884">
    <property type="entry name" value="SEPTIN"/>
    <property type="match status" value="1"/>
</dbReference>
<evidence type="ECO:0000313" key="4">
    <source>
        <dbReference type="EMBL" id="OBZ73250.1"/>
    </source>
</evidence>
<dbReference type="PROSITE" id="PS51719">
    <property type="entry name" value="G_SEPTIN"/>
    <property type="match status" value="1"/>
</dbReference>
<dbReference type="PIRSF" id="PIRSF006698">
    <property type="entry name" value="Septin"/>
    <property type="match status" value="1"/>
</dbReference>
<gene>
    <name evidence="4" type="primary">CDC12</name>
    <name evidence="4" type="ORF">A0H81_07015</name>
</gene>
<dbReference type="Proteomes" id="UP000092993">
    <property type="component" value="Unassembled WGS sequence"/>
</dbReference>
<keyword evidence="1" id="KW-0547">Nucleotide-binding</keyword>
<evidence type="ECO:0000313" key="5">
    <source>
        <dbReference type="Proteomes" id="UP000092993"/>
    </source>
</evidence>
<accession>A0A1C7M8K2</accession>
<dbReference type="CDD" id="cd01850">
    <property type="entry name" value="CDC_Septin"/>
    <property type="match status" value="1"/>
</dbReference>
<keyword evidence="2" id="KW-0342">GTP-binding</keyword>
<dbReference type="InterPro" id="IPR016491">
    <property type="entry name" value="Septin"/>
</dbReference>
<dbReference type="OrthoDB" id="416553at2759"/>
<dbReference type="EMBL" id="LUGG01000007">
    <property type="protein sequence ID" value="OBZ73250.1"/>
    <property type="molecule type" value="Genomic_DNA"/>
</dbReference>
<dbReference type="OMA" id="RSTEANM"/>
<dbReference type="AlphaFoldDB" id="A0A1C7M8K2"/>